<name>A0ABM9FM53_9VIBR</name>
<evidence type="ECO:0000313" key="2">
    <source>
        <dbReference type="Proteomes" id="UP001152658"/>
    </source>
</evidence>
<comment type="caution">
    <text evidence="1">The sequence shown here is derived from an EMBL/GenBank/DDBJ whole genome shotgun (WGS) entry which is preliminary data.</text>
</comment>
<organism evidence="1 2">
    <name type="scientific">Vibrio aestuarianus</name>
    <dbReference type="NCBI Taxonomy" id="28171"/>
    <lineage>
        <taxon>Bacteria</taxon>
        <taxon>Pseudomonadati</taxon>
        <taxon>Pseudomonadota</taxon>
        <taxon>Gammaproteobacteria</taxon>
        <taxon>Vibrionales</taxon>
        <taxon>Vibrionaceae</taxon>
        <taxon>Vibrio</taxon>
    </lineage>
</organism>
<dbReference type="RefSeq" id="WP_168786413.1">
    <property type="nucleotide sequence ID" value="NZ_CALYLF010000104.1"/>
</dbReference>
<gene>
    <name evidence="1" type="ORF">VAE063_620006</name>
</gene>
<protein>
    <submittedName>
        <fullName evidence="1">Uncharacterized protein</fullName>
    </submittedName>
</protein>
<dbReference type="EMBL" id="CALYLK010000100">
    <property type="protein sequence ID" value="CAH8207517.1"/>
    <property type="molecule type" value="Genomic_DNA"/>
</dbReference>
<dbReference type="Proteomes" id="UP001152658">
    <property type="component" value="Unassembled WGS sequence"/>
</dbReference>
<sequence length="87" mass="10239">MLFIQGEVRKVIDFKSKKGNSLYKLKVELERYDLEVFVLPTLYQNIEEIKNCVGSKMNLPVFLNTDISEDKTKVYRNFVLFEMPTKA</sequence>
<keyword evidence="2" id="KW-1185">Reference proteome</keyword>
<proteinExistence type="predicted"/>
<evidence type="ECO:0000313" key="1">
    <source>
        <dbReference type="EMBL" id="CAH8207517.1"/>
    </source>
</evidence>
<reference evidence="1" key="1">
    <citation type="submission" date="2022-06" db="EMBL/GenBank/DDBJ databases">
        <authorList>
            <person name="Goudenege D."/>
            <person name="Le Roux F."/>
        </authorList>
    </citation>
    <scope>NUCLEOTIDE SEQUENCE</scope>
    <source>
        <strain evidence="1">12-063</strain>
    </source>
</reference>
<accession>A0ABM9FM53</accession>